<dbReference type="OrthoDB" id="10051416at2759"/>
<reference evidence="2 4" key="1">
    <citation type="submission" date="2008-03" db="EMBL/GenBank/DDBJ databases">
        <title>Annotation of Ixodes scapularis.</title>
        <authorList>
            <consortium name="Ixodes scapularis Genome Project Consortium"/>
            <person name="Caler E."/>
            <person name="Hannick L.I."/>
            <person name="Bidwell S."/>
            <person name="Joardar V."/>
            <person name="Thiagarajan M."/>
            <person name="Amedeo P."/>
            <person name="Galinsky K.J."/>
            <person name="Schobel S."/>
            <person name="Inman J."/>
            <person name="Hostetler J."/>
            <person name="Miller J."/>
            <person name="Hammond M."/>
            <person name="Megy K."/>
            <person name="Lawson D."/>
            <person name="Kodira C."/>
            <person name="Sutton G."/>
            <person name="Meyer J."/>
            <person name="Hill C.A."/>
            <person name="Birren B."/>
            <person name="Nene V."/>
            <person name="Collins F."/>
            <person name="Alarcon-Chaidez F."/>
            <person name="Wikel S."/>
            <person name="Strausberg R."/>
        </authorList>
    </citation>
    <scope>NUCLEOTIDE SEQUENCE [LARGE SCALE GENOMIC DNA]</scope>
    <source>
        <strain evidence="4">Wikel</strain>
        <strain evidence="2">Wikel colony</strain>
    </source>
</reference>
<dbReference type="Proteomes" id="UP000001555">
    <property type="component" value="Unassembled WGS sequence"/>
</dbReference>
<evidence type="ECO:0000256" key="1">
    <source>
        <dbReference type="SAM" id="MobiDB-lite"/>
    </source>
</evidence>
<proteinExistence type="predicted"/>
<feature type="region of interest" description="Disordered" evidence="1">
    <location>
        <begin position="1"/>
        <end position="29"/>
    </location>
</feature>
<evidence type="ECO:0000313" key="4">
    <source>
        <dbReference type="Proteomes" id="UP000001555"/>
    </source>
</evidence>
<sequence>MKTPQPPRRAWPRRPTRTRTDVGSHPAVAPGVTSECDGLQCSVVEELIAFSALDNLKDLACVSVLALCLDQVQLQVLERREAQCCLQVVREASQQQQGAGGQSPLLGRRSDPPLLVETSVAGQRHGVATLTLGAAHMQLRRLRNCTSSLLKEATVTCVAPHHSKVMRLGDACSSHAMP</sequence>
<dbReference type="InParanoid" id="B7PQC7"/>
<dbReference type="HOGENOM" id="CLU_1512274_0_0_1"/>
<gene>
    <name evidence="2" type="ORF">IscW_ISCW006786</name>
</gene>
<accession>B7PQC7</accession>
<dbReference type="EMBL" id="ABJB010403213">
    <property type="status" value="NOT_ANNOTATED_CDS"/>
    <property type="molecule type" value="Genomic_DNA"/>
</dbReference>
<dbReference type="EMBL" id="ABJB011040981">
    <property type="status" value="NOT_ANNOTATED_CDS"/>
    <property type="molecule type" value="Genomic_DNA"/>
</dbReference>
<keyword evidence="4" id="KW-1185">Reference proteome</keyword>
<dbReference type="AlphaFoldDB" id="B7PQC7"/>
<dbReference type="PaxDb" id="6945-B7PQC7"/>
<evidence type="ECO:0000313" key="3">
    <source>
        <dbReference type="EnsemblMetazoa" id="ISCW006786-PA"/>
    </source>
</evidence>
<name>B7PQC7_IXOSC</name>
<dbReference type="VEuPathDB" id="VectorBase:ISCI006786"/>
<protein>
    <submittedName>
        <fullName evidence="2 3">Uncharacterized protein</fullName>
    </submittedName>
</protein>
<evidence type="ECO:0000313" key="2">
    <source>
        <dbReference type="EMBL" id="EEC08799.1"/>
    </source>
</evidence>
<reference evidence="3" key="2">
    <citation type="submission" date="2020-05" db="UniProtKB">
        <authorList>
            <consortium name="EnsemblMetazoa"/>
        </authorList>
    </citation>
    <scope>IDENTIFICATION</scope>
    <source>
        <strain evidence="3">wikel</strain>
    </source>
</reference>
<dbReference type="EMBL" id="DS764226">
    <property type="protein sequence ID" value="EEC08799.1"/>
    <property type="molecule type" value="Genomic_DNA"/>
</dbReference>
<dbReference type="VEuPathDB" id="VectorBase:ISCW006786"/>
<organism>
    <name type="scientific">Ixodes scapularis</name>
    <name type="common">Black-legged tick</name>
    <name type="synonym">Deer tick</name>
    <dbReference type="NCBI Taxonomy" id="6945"/>
    <lineage>
        <taxon>Eukaryota</taxon>
        <taxon>Metazoa</taxon>
        <taxon>Ecdysozoa</taxon>
        <taxon>Arthropoda</taxon>
        <taxon>Chelicerata</taxon>
        <taxon>Arachnida</taxon>
        <taxon>Acari</taxon>
        <taxon>Parasitiformes</taxon>
        <taxon>Ixodida</taxon>
        <taxon>Ixodoidea</taxon>
        <taxon>Ixodidae</taxon>
        <taxon>Ixodinae</taxon>
        <taxon>Ixodes</taxon>
    </lineage>
</organism>
<dbReference type="VEuPathDB" id="VectorBase:ISCP_021492"/>
<dbReference type="EnsemblMetazoa" id="ISCW006786-RA">
    <property type="protein sequence ID" value="ISCW006786-PA"/>
    <property type="gene ID" value="ISCW006786"/>
</dbReference>